<gene>
    <name evidence="12" type="ORF">KC01_LOCUS2224</name>
</gene>
<keyword evidence="7" id="KW-0965">Cell junction</keyword>
<evidence type="ECO:0000256" key="6">
    <source>
        <dbReference type="ARBA" id="ARBA00022692"/>
    </source>
</evidence>
<evidence type="ECO:0000256" key="2">
    <source>
        <dbReference type="ARBA" id="ARBA00004651"/>
    </source>
</evidence>
<keyword evidence="5" id="KW-1003">Cell membrane</keyword>
<keyword evidence="4" id="KW-0796">Tight junction</keyword>
<organism evidence="12 13">
    <name type="scientific">Knipowitschia caucasica</name>
    <name type="common">Caucasian dwarf goby</name>
    <name type="synonym">Pomatoschistus caucasicus</name>
    <dbReference type="NCBI Taxonomy" id="637954"/>
    <lineage>
        <taxon>Eukaryota</taxon>
        <taxon>Metazoa</taxon>
        <taxon>Chordata</taxon>
        <taxon>Craniata</taxon>
        <taxon>Vertebrata</taxon>
        <taxon>Euteleostomi</taxon>
        <taxon>Actinopterygii</taxon>
        <taxon>Neopterygii</taxon>
        <taxon>Teleostei</taxon>
        <taxon>Neoteleostei</taxon>
        <taxon>Acanthomorphata</taxon>
        <taxon>Gobiaria</taxon>
        <taxon>Gobiiformes</taxon>
        <taxon>Gobioidei</taxon>
        <taxon>Gobiidae</taxon>
        <taxon>Gobiinae</taxon>
        <taxon>Knipowitschia</taxon>
    </lineage>
</organism>
<keyword evidence="8 11" id="KW-1133">Transmembrane helix</keyword>
<evidence type="ECO:0000256" key="7">
    <source>
        <dbReference type="ARBA" id="ARBA00022949"/>
    </source>
</evidence>
<dbReference type="InterPro" id="IPR004031">
    <property type="entry name" value="PMP22/EMP/MP20/Claudin"/>
</dbReference>
<sequence length="318" mass="34527">MTHLYYLGTEKGATRPGFSQTCLLAPQKSGPNGHSGSNSNSGNMPNQTTQEWIRESLRTPGILIFGLVLSPCGWVLNLTSTVAPNWRTLHNLPNSPAGFTVMQGIWDICTSTTTTTTATQFDCGQEDTAYSNHQIIEIAQGLMVASLLVTLVGIAVAIPGVRCWRDNPNWTIAGLGGLLIFCSGVMTIIPIAWYTHILESITVVPPNVTIKVGYCIILGYIGGIMEVLAGFVMFIGICRCCGGKNRGEMRVEHVVNQREIRQREPPRRPNVPSLSRPQSQPSSVAYSKAYDNVSFPRAKSAARSVDTVVSGKPYDVDL</sequence>
<feature type="compositionally biased region" description="Low complexity" evidence="10">
    <location>
        <begin position="272"/>
        <end position="283"/>
    </location>
</feature>
<feature type="transmembrane region" description="Helical" evidence="11">
    <location>
        <begin position="214"/>
        <end position="237"/>
    </location>
</feature>
<reference evidence="12 13" key="1">
    <citation type="submission" date="2024-04" db="EMBL/GenBank/DDBJ databases">
        <authorList>
            <person name="Waldvogel A.-M."/>
            <person name="Schoenle A."/>
        </authorList>
    </citation>
    <scope>NUCLEOTIDE SEQUENCE [LARGE SCALE GENOMIC DNA]</scope>
</reference>
<evidence type="ECO:0000256" key="4">
    <source>
        <dbReference type="ARBA" id="ARBA00022427"/>
    </source>
</evidence>
<dbReference type="InterPro" id="IPR006187">
    <property type="entry name" value="Claudin"/>
</dbReference>
<proteinExistence type="inferred from homology"/>
<feature type="region of interest" description="Disordered" evidence="10">
    <location>
        <begin position="258"/>
        <end position="285"/>
    </location>
</feature>
<protein>
    <recommendedName>
        <fullName evidence="14">Claudin 23a</fullName>
    </recommendedName>
</protein>
<dbReference type="PANTHER" id="PTHR12002">
    <property type="entry name" value="CLAUDIN"/>
    <property type="match status" value="1"/>
</dbReference>
<dbReference type="GO" id="GO:0005923">
    <property type="term" value="C:bicellular tight junction"/>
    <property type="evidence" value="ECO:0007669"/>
    <property type="project" value="UniProtKB-SubCell"/>
</dbReference>
<dbReference type="Pfam" id="PF00822">
    <property type="entry name" value="PMP22_Claudin"/>
    <property type="match status" value="1"/>
</dbReference>
<evidence type="ECO:0000313" key="12">
    <source>
        <dbReference type="EMBL" id="CAL1569856.1"/>
    </source>
</evidence>
<feature type="region of interest" description="Disordered" evidence="10">
    <location>
        <begin position="24"/>
        <end position="48"/>
    </location>
</feature>
<feature type="transmembrane region" description="Helical" evidence="11">
    <location>
        <begin position="170"/>
        <end position="194"/>
    </location>
</feature>
<evidence type="ECO:0008006" key="14">
    <source>
        <dbReference type="Google" id="ProtNLM"/>
    </source>
</evidence>
<dbReference type="AlphaFoldDB" id="A0AAV2J0D6"/>
<dbReference type="Gene3D" id="1.20.140.150">
    <property type="match status" value="1"/>
</dbReference>
<feature type="transmembrane region" description="Helical" evidence="11">
    <location>
        <begin position="138"/>
        <end position="158"/>
    </location>
</feature>
<dbReference type="EMBL" id="OZ035823">
    <property type="protein sequence ID" value="CAL1569856.1"/>
    <property type="molecule type" value="Genomic_DNA"/>
</dbReference>
<keyword evidence="9 11" id="KW-0472">Membrane</keyword>
<evidence type="ECO:0000256" key="3">
    <source>
        <dbReference type="ARBA" id="ARBA00008295"/>
    </source>
</evidence>
<evidence type="ECO:0000313" key="13">
    <source>
        <dbReference type="Proteomes" id="UP001497482"/>
    </source>
</evidence>
<accession>A0AAV2J0D6</accession>
<evidence type="ECO:0000256" key="10">
    <source>
        <dbReference type="SAM" id="MobiDB-lite"/>
    </source>
</evidence>
<dbReference type="PRINTS" id="PR01077">
    <property type="entry name" value="CLAUDIN"/>
</dbReference>
<comment type="subcellular location">
    <subcellularLocation>
        <location evidence="1">Cell junction</location>
        <location evidence="1">Tight junction</location>
    </subcellularLocation>
    <subcellularLocation>
        <location evidence="2">Cell membrane</location>
        <topology evidence="2">Multi-pass membrane protein</topology>
    </subcellularLocation>
</comment>
<evidence type="ECO:0000256" key="8">
    <source>
        <dbReference type="ARBA" id="ARBA00022989"/>
    </source>
</evidence>
<feature type="compositionally biased region" description="Basic and acidic residues" evidence="10">
    <location>
        <begin position="258"/>
        <end position="267"/>
    </location>
</feature>
<evidence type="ECO:0000256" key="1">
    <source>
        <dbReference type="ARBA" id="ARBA00004435"/>
    </source>
</evidence>
<dbReference type="GO" id="GO:0005198">
    <property type="term" value="F:structural molecule activity"/>
    <property type="evidence" value="ECO:0007669"/>
    <property type="project" value="InterPro"/>
</dbReference>
<evidence type="ECO:0000256" key="5">
    <source>
        <dbReference type="ARBA" id="ARBA00022475"/>
    </source>
</evidence>
<feature type="compositionally biased region" description="Low complexity" evidence="10">
    <location>
        <begin position="29"/>
        <end position="46"/>
    </location>
</feature>
<name>A0AAV2J0D6_KNICA</name>
<comment type="similarity">
    <text evidence="3">Belongs to the claudin family.</text>
</comment>
<dbReference type="Proteomes" id="UP001497482">
    <property type="component" value="Chromosome 1"/>
</dbReference>
<dbReference type="GO" id="GO:0005886">
    <property type="term" value="C:plasma membrane"/>
    <property type="evidence" value="ECO:0007669"/>
    <property type="project" value="UniProtKB-SubCell"/>
</dbReference>
<feature type="transmembrane region" description="Helical" evidence="11">
    <location>
        <begin position="62"/>
        <end position="83"/>
    </location>
</feature>
<keyword evidence="6 11" id="KW-0812">Transmembrane</keyword>
<evidence type="ECO:0000256" key="9">
    <source>
        <dbReference type="ARBA" id="ARBA00023136"/>
    </source>
</evidence>
<keyword evidence="13" id="KW-1185">Reference proteome</keyword>
<evidence type="ECO:0000256" key="11">
    <source>
        <dbReference type="SAM" id="Phobius"/>
    </source>
</evidence>